<proteinExistence type="predicted"/>
<comment type="caution">
    <text evidence="7">The sequence shown here is derived from an EMBL/GenBank/DDBJ whole genome shotgun (WGS) entry which is preliminary data.</text>
</comment>
<feature type="transmembrane region" description="Helical" evidence="5">
    <location>
        <begin position="88"/>
        <end position="106"/>
    </location>
</feature>
<keyword evidence="2 5" id="KW-0812">Transmembrane</keyword>
<comment type="subcellular location">
    <subcellularLocation>
        <location evidence="1">Membrane</location>
        <topology evidence="1">Multi-pass membrane protein</topology>
    </subcellularLocation>
</comment>
<feature type="transmembrane region" description="Helical" evidence="5">
    <location>
        <begin position="12"/>
        <end position="32"/>
    </location>
</feature>
<feature type="transmembrane region" description="Helical" evidence="5">
    <location>
        <begin position="384"/>
        <end position="405"/>
    </location>
</feature>
<dbReference type="PANTHER" id="PTHR37422">
    <property type="entry name" value="TEICHURONIC ACID BIOSYNTHESIS PROTEIN TUAE"/>
    <property type="match status" value="1"/>
</dbReference>
<feature type="transmembrane region" description="Helical" evidence="5">
    <location>
        <begin position="359"/>
        <end position="378"/>
    </location>
</feature>
<evidence type="ECO:0000256" key="3">
    <source>
        <dbReference type="ARBA" id="ARBA00022989"/>
    </source>
</evidence>
<organism evidence="7 8">
    <name type="scientific">Paracoccus denitrificans</name>
    <dbReference type="NCBI Taxonomy" id="266"/>
    <lineage>
        <taxon>Bacteria</taxon>
        <taxon>Pseudomonadati</taxon>
        <taxon>Pseudomonadota</taxon>
        <taxon>Alphaproteobacteria</taxon>
        <taxon>Rhodobacterales</taxon>
        <taxon>Paracoccaceae</taxon>
        <taxon>Paracoccus</taxon>
    </lineage>
</organism>
<dbReference type="EMBL" id="VAFL01000001">
    <property type="protein sequence ID" value="TKW68817.1"/>
    <property type="molecule type" value="Genomic_DNA"/>
</dbReference>
<evidence type="ECO:0000256" key="1">
    <source>
        <dbReference type="ARBA" id="ARBA00004141"/>
    </source>
</evidence>
<feature type="transmembrane region" description="Helical" evidence="5">
    <location>
        <begin position="156"/>
        <end position="174"/>
    </location>
</feature>
<gene>
    <name evidence="7" type="ORF">DI616_02150</name>
</gene>
<evidence type="ECO:0000256" key="2">
    <source>
        <dbReference type="ARBA" id="ARBA00022692"/>
    </source>
</evidence>
<accession>A0A533IEC9</accession>
<evidence type="ECO:0000256" key="5">
    <source>
        <dbReference type="SAM" id="Phobius"/>
    </source>
</evidence>
<dbReference type="AlphaFoldDB" id="A0A533IEC9"/>
<name>A0A533IEC9_PARDE</name>
<dbReference type="PANTHER" id="PTHR37422:SF13">
    <property type="entry name" value="LIPOPOLYSACCHARIDE BIOSYNTHESIS PROTEIN PA4999-RELATED"/>
    <property type="match status" value="1"/>
</dbReference>
<dbReference type="Proteomes" id="UP000315344">
    <property type="component" value="Unassembled WGS sequence"/>
</dbReference>
<dbReference type="GO" id="GO:0016020">
    <property type="term" value="C:membrane"/>
    <property type="evidence" value="ECO:0007669"/>
    <property type="project" value="UniProtKB-SubCell"/>
</dbReference>
<feature type="transmembrane region" description="Helical" evidence="5">
    <location>
        <begin position="228"/>
        <end position="251"/>
    </location>
</feature>
<evidence type="ECO:0000259" key="6">
    <source>
        <dbReference type="Pfam" id="PF04932"/>
    </source>
</evidence>
<keyword evidence="7" id="KW-0436">Ligase</keyword>
<evidence type="ECO:0000313" key="8">
    <source>
        <dbReference type="Proteomes" id="UP000315344"/>
    </source>
</evidence>
<dbReference type="Pfam" id="PF04932">
    <property type="entry name" value="Wzy_C"/>
    <property type="match status" value="1"/>
</dbReference>
<evidence type="ECO:0000313" key="7">
    <source>
        <dbReference type="EMBL" id="TKW68817.1"/>
    </source>
</evidence>
<keyword evidence="3 5" id="KW-1133">Transmembrane helix</keyword>
<protein>
    <submittedName>
        <fullName evidence="7">O-antigen ligase family protein</fullName>
    </submittedName>
</protein>
<sequence length="433" mass="47818">MTAQRHVHLVRFMDTGFAAAVFMLSSDAFMFLGLHSPLWLLCYGYCLLRLSMHFRLALQALAENWVFLLFPAISLFSILWSAQPSGTIRFSVQLAMTVLMAVFIGQTMQPRRILLIFGGVMTVAMLASLMNISGIFPRAYDHRGYFQGIFISKNALGHRAVLFAITCVFAAFILPRVPLRLRFMYIVMLAFTAFMVSISGSATSMLLCVVAPLAALALWVAMGWRDAWLALLGMIALAIAVTAGLVGLLRIDPMNEVLNLVGRDASLTGRTVLWDFGWRYYLQEPWLGYGANGFWTDPRFANSIIALQTRYGDGVVGFHNLTVELLVMLGPVGLVAHYSQIIVALRRAFFHARNHADPVAVWAIAIIIANFAMAQLGAQLYQPHAIPLILIVALGVSFGPVPSVSPRRHWITSGRSARAGRPTARYALLPEQG</sequence>
<keyword evidence="4 5" id="KW-0472">Membrane</keyword>
<feature type="transmembrane region" description="Helical" evidence="5">
    <location>
        <begin position="113"/>
        <end position="136"/>
    </location>
</feature>
<feature type="transmembrane region" description="Helical" evidence="5">
    <location>
        <begin position="181"/>
        <end position="198"/>
    </location>
</feature>
<dbReference type="GO" id="GO:0016874">
    <property type="term" value="F:ligase activity"/>
    <property type="evidence" value="ECO:0007669"/>
    <property type="project" value="UniProtKB-KW"/>
</dbReference>
<feature type="domain" description="O-antigen ligase-related" evidence="6">
    <location>
        <begin position="188"/>
        <end position="336"/>
    </location>
</feature>
<dbReference type="InterPro" id="IPR007016">
    <property type="entry name" value="O-antigen_ligase-rel_domated"/>
</dbReference>
<feature type="transmembrane region" description="Helical" evidence="5">
    <location>
        <begin position="317"/>
        <end position="338"/>
    </location>
</feature>
<dbReference type="InterPro" id="IPR051533">
    <property type="entry name" value="WaaL-like"/>
</dbReference>
<feature type="transmembrane region" description="Helical" evidence="5">
    <location>
        <begin position="204"/>
        <end position="221"/>
    </location>
</feature>
<reference evidence="7 8" key="1">
    <citation type="journal article" date="2017" name="Nat. Commun.">
        <title>In situ click chemistry generation of cyclooxygenase-2 inhibitors.</title>
        <authorList>
            <person name="Bhardwaj A."/>
            <person name="Kaur J."/>
            <person name="Wuest M."/>
            <person name="Wuest F."/>
        </authorList>
    </citation>
    <scope>NUCLEOTIDE SEQUENCE [LARGE SCALE GENOMIC DNA]</scope>
    <source>
        <strain evidence="7">S2_012_000_R3_94</strain>
    </source>
</reference>
<evidence type="ECO:0000256" key="4">
    <source>
        <dbReference type="ARBA" id="ARBA00023136"/>
    </source>
</evidence>
<feature type="transmembrane region" description="Helical" evidence="5">
    <location>
        <begin position="65"/>
        <end position="82"/>
    </location>
</feature>